<evidence type="ECO:0008006" key="3">
    <source>
        <dbReference type="Google" id="ProtNLM"/>
    </source>
</evidence>
<evidence type="ECO:0000313" key="1">
    <source>
        <dbReference type="EMBL" id="KAJ7373678.1"/>
    </source>
</evidence>
<accession>A0A9X0CTJ1</accession>
<proteinExistence type="predicted"/>
<comment type="caution">
    <text evidence="1">The sequence shown here is derived from an EMBL/GenBank/DDBJ whole genome shotgun (WGS) entry which is preliminary data.</text>
</comment>
<reference evidence="1" key="1">
    <citation type="submission" date="2023-01" db="EMBL/GenBank/DDBJ databases">
        <title>Genome assembly of the deep-sea coral Lophelia pertusa.</title>
        <authorList>
            <person name="Herrera S."/>
            <person name="Cordes E."/>
        </authorList>
    </citation>
    <scope>NUCLEOTIDE SEQUENCE</scope>
    <source>
        <strain evidence="1">USNM1676648</strain>
        <tissue evidence="1">Polyp</tissue>
    </source>
</reference>
<sequence>MQPVTRSLSLTITAGAPCFHNDKNLDLILVVDCATSNPAFLGLMKTQLNHLVTAIFKKGFHLRLALVSYQNHQKHSPFGTRHRNPNINNTVYTQKLY</sequence>
<keyword evidence="2" id="KW-1185">Reference proteome</keyword>
<organism evidence="1 2">
    <name type="scientific">Desmophyllum pertusum</name>
    <dbReference type="NCBI Taxonomy" id="174260"/>
    <lineage>
        <taxon>Eukaryota</taxon>
        <taxon>Metazoa</taxon>
        <taxon>Cnidaria</taxon>
        <taxon>Anthozoa</taxon>
        <taxon>Hexacorallia</taxon>
        <taxon>Scleractinia</taxon>
        <taxon>Caryophylliina</taxon>
        <taxon>Caryophylliidae</taxon>
        <taxon>Desmophyllum</taxon>
    </lineage>
</organism>
<dbReference type="AlphaFoldDB" id="A0A9X0CTJ1"/>
<evidence type="ECO:0000313" key="2">
    <source>
        <dbReference type="Proteomes" id="UP001163046"/>
    </source>
</evidence>
<dbReference type="EMBL" id="MU826830">
    <property type="protein sequence ID" value="KAJ7373678.1"/>
    <property type="molecule type" value="Genomic_DNA"/>
</dbReference>
<gene>
    <name evidence="1" type="ORF">OS493_011287</name>
</gene>
<protein>
    <recommendedName>
        <fullName evidence="3">VWFA domain-containing protein</fullName>
    </recommendedName>
</protein>
<dbReference type="Proteomes" id="UP001163046">
    <property type="component" value="Unassembled WGS sequence"/>
</dbReference>
<name>A0A9X0CTJ1_9CNID</name>
<dbReference type="OrthoDB" id="10648791at2759"/>